<dbReference type="AlphaFoldDB" id="A0A9X0WM10"/>
<dbReference type="SUPFAM" id="SSF54957">
    <property type="entry name" value="Viral DNA-binding domain"/>
    <property type="match status" value="1"/>
</dbReference>
<protein>
    <recommendedName>
        <fullName evidence="4">Epstein Barr virus nuclear antigen-1 DNA-binding domain-containing protein</fullName>
    </recommendedName>
</protein>
<proteinExistence type="predicted"/>
<dbReference type="GO" id="GO:0045893">
    <property type="term" value="P:positive regulation of DNA-templated transcription"/>
    <property type="evidence" value="ECO:0007669"/>
    <property type="project" value="InterPro"/>
</dbReference>
<dbReference type="Proteomes" id="UP001138802">
    <property type="component" value="Unassembled WGS sequence"/>
</dbReference>
<sequence length="198" mass="21074">MPPGAIEQGPADDPGEGPSTGPRGQGDGGRRKKGGWFGKHRGQGGSNPKFENIAEGLRALLARSHVERTTDEGTWVAGVFVYGGSKTSLYNLRRGTALAIPQCRLTPLSRLPFGMAPGPGPQPGPLRESIVCYFMVFLQTHIFAEVLKDAIKDLVMTKPAPTCNIRVTVCSFDDGVDLPPWFPPMVEGAAAEGDDGDD</sequence>
<comment type="subcellular location">
    <subcellularLocation>
        <location evidence="1">Host nucleus</location>
    </subcellularLocation>
</comment>
<comment type="caution">
    <text evidence="5">The sequence shown here is derived from an EMBL/GenBank/DDBJ whole genome shotgun (WGS) entry which is preliminary data.</text>
</comment>
<feature type="compositionally biased region" description="Basic residues" evidence="3">
    <location>
        <begin position="30"/>
        <end position="42"/>
    </location>
</feature>
<dbReference type="Pfam" id="PF02905">
    <property type="entry name" value="EBV-NA1"/>
    <property type="match status" value="1"/>
</dbReference>
<name>A0A9X0WM10_9GAMM</name>
<feature type="region of interest" description="Disordered" evidence="3">
    <location>
        <begin position="1"/>
        <end position="50"/>
    </location>
</feature>
<feature type="non-terminal residue" evidence="5">
    <location>
        <position position="198"/>
    </location>
</feature>
<evidence type="ECO:0000313" key="5">
    <source>
        <dbReference type="EMBL" id="MBK1647003.1"/>
    </source>
</evidence>
<evidence type="ECO:0000256" key="2">
    <source>
        <dbReference type="ARBA" id="ARBA00022562"/>
    </source>
</evidence>
<accession>A0A9X0WM10</accession>
<reference evidence="5 6" key="1">
    <citation type="journal article" date="2020" name="Microorganisms">
        <title>Osmotic Adaptation and Compatible Solute Biosynthesis of Phototrophic Bacteria as Revealed from Genome Analyses.</title>
        <authorList>
            <person name="Imhoff J.F."/>
            <person name="Rahn T."/>
            <person name="Kunzel S."/>
            <person name="Keller A."/>
            <person name="Neulinger S.C."/>
        </authorList>
    </citation>
    <scope>NUCLEOTIDE SEQUENCE [LARGE SCALE GENOMIC DNA]</scope>
    <source>
        <strain evidence="5 6">DSM 21303</strain>
    </source>
</reference>
<dbReference type="GO" id="GO:0003700">
    <property type="term" value="F:DNA-binding transcription factor activity"/>
    <property type="evidence" value="ECO:0007669"/>
    <property type="project" value="InterPro"/>
</dbReference>
<dbReference type="FunFam" id="3.30.70.390:FF:000001">
    <property type="entry name" value="EBNA1"/>
    <property type="match status" value="1"/>
</dbReference>
<dbReference type="InterPro" id="IPR004186">
    <property type="entry name" value="EBNA1_DNA-bd"/>
</dbReference>
<evidence type="ECO:0000256" key="1">
    <source>
        <dbReference type="ARBA" id="ARBA00004147"/>
    </source>
</evidence>
<organism evidence="5 6">
    <name type="scientific">Thiocapsa imhoffii</name>
    <dbReference type="NCBI Taxonomy" id="382777"/>
    <lineage>
        <taxon>Bacteria</taxon>
        <taxon>Pseudomonadati</taxon>
        <taxon>Pseudomonadota</taxon>
        <taxon>Gammaproteobacteria</taxon>
        <taxon>Chromatiales</taxon>
        <taxon>Chromatiaceae</taxon>
        <taxon>Thiocapsa</taxon>
    </lineage>
</organism>
<dbReference type="Gene3D" id="3.30.70.390">
    <property type="entry name" value="Epstein Barr virus nuclear antigen-1, DNA-binding domain"/>
    <property type="match status" value="1"/>
</dbReference>
<evidence type="ECO:0000256" key="3">
    <source>
        <dbReference type="SAM" id="MobiDB-lite"/>
    </source>
</evidence>
<feature type="domain" description="Epstein Barr virus nuclear antigen-1 DNA-binding" evidence="4">
    <location>
        <begin position="33"/>
        <end position="178"/>
    </location>
</feature>
<dbReference type="EMBL" id="NRSD01000090">
    <property type="protein sequence ID" value="MBK1647003.1"/>
    <property type="molecule type" value="Genomic_DNA"/>
</dbReference>
<evidence type="ECO:0000313" key="6">
    <source>
        <dbReference type="Proteomes" id="UP001138802"/>
    </source>
</evidence>
<gene>
    <name evidence="5" type="ORF">CKO25_20795</name>
</gene>
<dbReference type="GO" id="GO:0003677">
    <property type="term" value="F:DNA binding"/>
    <property type="evidence" value="ECO:0007669"/>
    <property type="project" value="InterPro"/>
</dbReference>
<dbReference type="InterPro" id="IPR035975">
    <property type="entry name" value="E2/EBNA1_C_sf"/>
</dbReference>
<keyword evidence="2" id="KW-1048">Host nucleus</keyword>
<dbReference type="GO" id="GO:0042025">
    <property type="term" value="C:host cell nucleus"/>
    <property type="evidence" value="ECO:0007669"/>
    <property type="project" value="UniProtKB-SubCell"/>
</dbReference>
<dbReference type="InterPro" id="IPR037007">
    <property type="entry name" value="EBNA1_DNA-bd_sf"/>
</dbReference>
<evidence type="ECO:0000259" key="4">
    <source>
        <dbReference type="Pfam" id="PF02905"/>
    </source>
</evidence>
<keyword evidence="6" id="KW-1185">Reference proteome</keyword>
<dbReference type="GO" id="GO:0006275">
    <property type="term" value="P:regulation of DNA replication"/>
    <property type="evidence" value="ECO:0007669"/>
    <property type="project" value="InterPro"/>
</dbReference>